<feature type="compositionally biased region" description="Acidic residues" evidence="2">
    <location>
        <begin position="652"/>
        <end position="664"/>
    </location>
</feature>
<dbReference type="Proteomes" id="UP000282582">
    <property type="component" value="Unassembled WGS sequence"/>
</dbReference>
<feature type="compositionally biased region" description="Basic and acidic residues" evidence="2">
    <location>
        <begin position="307"/>
        <end position="323"/>
    </location>
</feature>
<feature type="compositionally biased region" description="Low complexity" evidence="2">
    <location>
        <begin position="748"/>
        <end position="763"/>
    </location>
</feature>
<feature type="compositionally biased region" description="Low complexity" evidence="2">
    <location>
        <begin position="790"/>
        <end position="800"/>
    </location>
</feature>
<feature type="compositionally biased region" description="Acidic residues" evidence="2">
    <location>
        <begin position="563"/>
        <end position="579"/>
    </location>
</feature>
<dbReference type="VEuPathDB" id="FungiDB:BTJ68_13837"/>
<evidence type="ECO:0000313" key="6">
    <source>
        <dbReference type="Proteomes" id="UP000282582"/>
    </source>
</evidence>
<feature type="region of interest" description="Disordered" evidence="2">
    <location>
        <begin position="408"/>
        <end position="455"/>
    </location>
</feature>
<evidence type="ECO:0000313" key="3">
    <source>
        <dbReference type="EMBL" id="RMX90218.1"/>
    </source>
</evidence>
<feature type="compositionally biased region" description="Basic and acidic residues" evidence="2">
    <location>
        <begin position="665"/>
        <end position="697"/>
    </location>
</feature>
<sequence length="923" mass="102551">MDRLNSPAYGPEQQSPHNQATTEGRQSLDSQRLRLRKKRSYNNAGVRNASQPLPATAWPPNTNIREPGDNERARRGTLRNVVRRIFGRRSKEFDSHPPIRASPPRHGYHRSEPPALSLPKTATHHASDQDSTIPHRTLSAPVQHLIPPPNLDRQRSPYAVEFPHSARLKPLNLANPFTAPGSQLRRRKTLPSLFGPDNNEGPPQTADDAQGSPDRNRSAHLGSGQVTGSPSRRGSGIHGTTPRNSKRKSRSVGDLKFFQRGGEQTSPRKRNEDLRIWRDSLHGYKDDYVLRASGFTSAMLQPPVGEVDGRQSGEVHGDDESKSRSTTVADPFQTRELSGRAKTTIGDGGDMGFRQHQPTYRTGELAAREDRTTTEEEEEEEEISHDLEDRVARLEAGLQHFQLSLQRMTTADDRSRSSSGPVVSGGQNRTPPSSNSRRRRRRDGGAQGVQGVDYARTPSMLADTLAADYISSSHLHHHQNGSSAGYDADHDPPSLHRFPSSSSPLQYYYRQPSSVHDPQRPETPQTPPPLRGSGLFPHDYGNLPGARPSMPPFPRHASATMNSEEDREDDEDEQGEEENFPFPAQAASFSLGGRERTGDLPSSGMGTSEIPIDSPSEPPHSGGPWSRKRRKESGGFHFPFFSPFREDRQEEEKEEEEEGQEQGQEEWKREKEQVEGRWLRQEQEQEHEQDQELEQRPPQHLAPQQQQQQQHTFKSLYEMLSDERSARRNLEVQLRGLRREIRDLHLQVSTSSSSVLDASTDVSPPDSRSRMLGTPLIATRGRGDGGDGSSGRFQDSFSSQQRHRPDFAADGPGRGSRGRGDGGPQPQGAGNSGHTAYFSQPSSQHAAGSQGVGVISRFSGSESEAGGGCGGGGETTRTEMWRYEEQQRVETDDEDELMTPLEAYQTPREEASRFALREGVSAF</sequence>
<dbReference type="AlphaFoldDB" id="A0A3M6YXE1"/>
<gene>
    <name evidence="4" type="ORF">D0868_05215</name>
    <name evidence="3" type="ORF">D0869_00268</name>
</gene>
<organism evidence="4 6">
    <name type="scientific">Hortaea werneckii</name>
    <name type="common">Black yeast</name>
    <name type="synonym">Cladosporium werneckii</name>
    <dbReference type="NCBI Taxonomy" id="91943"/>
    <lineage>
        <taxon>Eukaryota</taxon>
        <taxon>Fungi</taxon>
        <taxon>Dikarya</taxon>
        <taxon>Ascomycota</taxon>
        <taxon>Pezizomycotina</taxon>
        <taxon>Dothideomycetes</taxon>
        <taxon>Dothideomycetidae</taxon>
        <taxon>Mycosphaerellales</taxon>
        <taxon>Teratosphaeriaceae</taxon>
        <taxon>Hortaea</taxon>
    </lineage>
</organism>
<feature type="compositionally biased region" description="Low complexity" evidence="2">
    <location>
        <begin position="417"/>
        <end position="435"/>
    </location>
</feature>
<name>A0A3M6YXE1_HORWE</name>
<feature type="compositionally biased region" description="Polar residues" evidence="2">
    <location>
        <begin position="12"/>
        <end position="24"/>
    </location>
</feature>
<accession>A0A3M6YXE1</accession>
<keyword evidence="1" id="KW-0175">Coiled coil</keyword>
<feature type="compositionally biased region" description="Polar residues" evidence="2">
    <location>
        <begin position="41"/>
        <end position="64"/>
    </location>
</feature>
<protein>
    <submittedName>
        <fullName evidence="4">Uncharacterized protein</fullName>
    </submittedName>
</protein>
<evidence type="ECO:0000256" key="2">
    <source>
        <dbReference type="SAM" id="MobiDB-lite"/>
    </source>
</evidence>
<comment type="caution">
    <text evidence="4">The sequence shown here is derived from an EMBL/GenBank/DDBJ whole genome shotgun (WGS) entry which is preliminary data.</text>
</comment>
<proteinExistence type="predicted"/>
<feature type="region of interest" description="Disordered" evidence="2">
    <location>
        <begin position="1"/>
        <end position="76"/>
    </location>
</feature>
<feature type="region of interest" description="Disordered" evidence="2">
    <location>
        <begin position="300"/>
        <end position="386"/>
    </location>
</feature>
<feature type="region of interest" description="Disordered" evidence="2">
    <location>
        <begin position="475"/>
        <end position="720"/>
    </location>
</feature>
<dbReference type="EMBL" id="QWIJ01000007">
    <property type="protein sequence ID" value="RMX90218.1"/>
    <property type="molecule type" value="Genomic_DNA"/>
</dbReference>
<feature type="region of interest" description="Disordered" evidence="2">
    <location>
        <begin position="748"/>
        <end position="880"/>
    </location>
</feature>
<feature type="coiled-coil region" evidence="1">
    <location>
        <begin position="720"/>
        <end position="747"/>
    </location>
</feature>
<feature type="compositionally biased region" description="Gly residues" evidence="2">
    <location>
        <begin position="865"/>
        <end position="874"/>
    </location>
</feature>
<feature type="compositionally biased region" description="Polar residues" evidence="2">
    <location>
        <begin position="832"/>
        <end position="847"/>
    </location>
</feature>
<feature type="compositionally biased region" description="Polar residues" evidence="2">
    <location>
        <begin position="499"/>
        <end position="516"/>
    </location>
</feature>
<evidence type="ECO:0000313" key="4">
    <source>
        <dbReference type="EMBL" id="RMY07684.1"/>
    </source>
</evidence>
<reference evidence="5 6" key="1">
    <citation type="journal article" date="2018" name="BMC Genomics">
        <title>Genomic evidence for intraspecific hybridization in a clonal and extremely halotolerant yeast.</title>
        <authorList>
            <person name="Gostincar C."/>
            <person name="Stajich J.E."/>
            <person name="Zupancic J."/>
            <person name="Zalar P."/>
            <person name="Gunde-Cimerman N."/>
        </authorList>
    </citation>
    <scope>NUCLEOTIDE SEQUENCE [LARGE SCALE GENOMIC DNA]</scope>
    <source>
        <strain evidence="4 6">EXF-6654</strain>
        <strain evidence="3 5">EXF-6656</strain>
    </source>
</reference>
<feature type="region of interest" description="Disordered" evidence="2">
    <location>
        <begin position="171"/>
        <end position="271"/>
    </location>
</feature>
<dbReference type="VEuPathDB" id="FungiDB:BTJ68_13390"/>
<evidence type="ECO:0000313" key="5">
    <source>
        <dbReference type="Proteomes" id="UP000281245"/>
    </source>
</evidence>
<dbReference type="OrthoDB" id="5428925at2759"/>
<dbReference type="EMBL" id="QWIK01000355">
    <property type="protein sequence ID" value="RMY07684.1"/>
    <property type="molecule type" value="Genomic_DNA"/>
</dbReference>
<feature type="region of interest" description="Disordered" evidence="2">
    <location>
        <begin position="89"/>
        <end position="133"/>
    </location>
</feature>
<dbReference type="Proteomes" id="UP000281245">
    <property type="component" value="Unassembled WGS sequence"/>
</dbReference>
<evidence type="ECO:0000256" key="1">
    <source>
        <dbReference type="SAM" id="Coils"/>
    </source>
</evidence>